<evidence type="ECO:0000313" key="2">
    <source>
        <dbReference type="Proteomes" id="UP001642464"/>
    </source>
</evidence>
<gene>
    <name evidence="1" type="ORF">SCF082_LOCUS26426</name>
</gene>
<organism evidence="1 2">
    <name type="scientific">Durusdinium trenchii</name>
    <dbReference type="NCBI Taxonomy" id="1381693"/>
    <lineage>
        <taxon>Eukaryota</taxon>
        <taxon>Sar</taxon>
        <taxon>Alveolata</taxon>
        <taxon>Dinophyceae</taxon>
        <taxon>Suessiales</taxon>
        <taxon>Symbiodiniaceae</taxon>
        <taxon>Durusdinium</taxon>
    </lineage>
</organism>
<evidence type="ECO:0000313" key="1">
    <source>
        <dbReference type="EMBL" id="CAK9047064.1"/>
    </source>
</evidence>
<keyword evidence="2" id="KW-1185">Reference proteome</keyword>
<protein>
    <submittedName>
        <fullName evidence="1">Uncharacterized protein</fullName>
    </submittedName>
</protein>
<proteinExistence type="predicted"/>
<dbReference type="EMBL" id="CAXAMM010020003">
    <property type="protein sequence ID" value="CAK9047064.1"/>
    <property type="molecule type" value="Genomic_DNA"/>
</dbReference>
<sequence>MLRCRDVTFHAYYCVQLFDSIGFELYAKDLQEVKGSHGLGIYCTMDLQKARDTGKTVLLAEFKANTAERGVPGISDILVSSSGNGDNWRERGYAGVVYSTTELCIRVESIRVLYRREWPGEISWPSLKRIVDAMQDPPLALESDFSQSEAAWAKAMERLKSYGDNQVQKAQEQLGPAWQKHAETAVGPTCAVC</sequence>
<name>A0ABP0MA89_9DINO</name>
<comment type="caution">
    <text evidence="1">The sequence shown here is derived from an EMBL/GenBank/DDBJ whole genome shotgun (WGS) entry which is preliminary data.</text>
</comment>
<dbReference type="Proteomes" id="UP001642464">
    <property type="component" value="Unassembled WGS sequence"/>
</dbReference>
<accession>A0ABP0MA89</accession>
<reference evidence="1 2" key="1">
    <citation type="submission" date="2024-02" db="EMBL/GenBank/DDBJ databases">
        <authorList>
            <person name="Chen Y."/>
            <person name="Shah S."/>
            <person name="Dougan E. K."/>
            <person name="Thang M."/>
            <person name="Chan C."/>
        </authorList>
    </citation>
    <scope>NUCLEOTIDE SEQUENCE [LARGE SCALE GENOMIC DNA]</scope>
</reference>